<feature type="transmembrane region" description="Helical" evidence="7">
    <location>
        <begin position="110"/>
        <end position="131"/>
    </location>
</feature>
<dbReference type="EMBL" id="BTSX01000005">
    <property type="protein sequence ID" value="GMS98548.1"/>
    <property type="molecule type" value="Genomic_DNA"/>
</dbReference>
<organism evidence="9 10">
    <name type="scientific">Pristionchus entomophagus</name>
    <dbReference type="NCBI Taxonomy" id="358040"/>
    <lineage>
        <taxon>Eukaryota</taxon>
        <taxon>Metazoa</taxon>
        <taxon>Ecdysozoa</taxon>
        <taxon>Nematoda</taxon>
        <taxon>Chromadorea</taxon>
        <taxon>Rhabditida</taxon>
        <taxon>Rhabditina</taxon>
        <taxon>Diplogasteromorpha</taxon>
        <taxon>Diplogasteroidea</taxon>
        <taxon>Neodiplogasteridae</taxon>
        <taxon>Pristionchus</taxon>
    </lineage>
</organism>
<dbReference type="GO" id="GO:0012505">
    <property type="term" value="C:endomembrane system"/>
    <property type="evidence" value="ECO:0007669"/>
    <property type="project" value="UniProtKB-SubCell"/>
</dbReference>
<evidence type="ECO:0000256" key="5">
    <source>
        <dbReference type="ARBA" id="ARBA00022989"/>
    </source>
</evidence>
<feature type="transmembrane region" description="Helical" evidence="7">
    <location>
        <begin position="193"/>
        <end position="213"/>
    </location>
</feature>
<dbReference type="InterPro" id="IPR003492">
    <property type="entry name" value="Battenin_disease_Cln3"/>
</dbReference>
<protein>
    <recommendedName>
        <fullName evidence="7">Battenin</fullName>
    </recommendedName>
</protein>
<dbReference type="PANTHER" id="PTHR10981:SF0">
    <property type="entry name" value="BATTENIN"/>
    <property type="match status" value="1"/>
</dbReference>
<evidence type="ECO:0000256" key="8">
    <source>
        <dbReference type="SAM" id="MobiDB-lite"/>
    </source>
</evidence>
<feature type="non-terminal residue" evidence="9">
    <location>
        <position position="1"/>
    </location>
</feature>
<evidence type="ECO:0000256" key="3">
    <source>
        <dbReference type="ARBA" id="ARBA00022448"/>
    </source>
</evidence>
<feature type="transmembrane region" description="Helical" evidence="7">
    <location>
        <begin position="286"/>
        <end position="303"/>
    </location>
</feature>
<dbReference type="PIRSF" id="PIRSF015974">
    <property type="entry name" value="CLN3_BTN1"/>
    <property type="match status" value="1"/>
</dbReference>
<evidence type="ECO:0000256" key="2">
    <source>
        <dbReference type="ARBA" id="ARBA00007467"/>
    </source>
</evidence>
<keyword evidence="6 7" id="KW-0472">Membrane</keyword>
<keyword evidence="7" id="KW-0458">Lysosome</keyword>
<dbReference type="InterPro" id="IPR036259">
    <property type="entry name" value="MFS_trans_sf"/>
</dbReference>
<feature type="transmembrane region" description="Helical" evidence="7">
    <location>
        <begin position="26"/>
        <end position="46"/>
    </location>
</feature>
<dbReference type="PRINTS" id="PR01315">
    <property type="entry name" value="BATTENIN"/>
</dbReference>
<dbReference type="GO" id="GO:0005765">
    <property type="term" value="C:lysosomal membrane"/>
    <property type="evidence" value="ECO:0007669"/>
    <property type="project" value="UniProtKB-SubCell"/>
</dbReference>
<feature type="transmembrane region" description="Helical" evidence="7">
    <location>
        <begin position="79"/>
        <end position="98"/>
    </location>
</feature>
<evidence type="ECO:0000256" key="1">
    <source>
        <dbReference type="ARBA" id="ARBA00004127"/>
    </source>
</evidence>
<dbReference type="Pfam" id="PF02487">
    <property type="entry name" value="CLN3"/>
    <property type="match status" value="1"/>
</dbReference>
<comment type="subcellular location">
    <subcellularLocation>
        <location evidence="1">Endomembrane system</location>
        <topology evidence="1">Multi-pass membrane protein</topology>
    </subcellularLocation>
    <subcellularLocation>
        <location evidence="7">Lysosome membrane</location>
        <topology evidence="7">Multi-pass membrane protein</topology>
    </subcellularLocation>
</comment>
<comment type="similarity">
    <text evidence="2 7">Belongs to the battenin family.</text>
</comment>
<sequence>TSLIYPDRQPIGDYCRRRMSAKRNLVAFWLLGLCNNFAYVIMLSAAKDILEKGAETPGSKVCNETITHRDCSPMSTGSVLLADIIPSLLIKTVAPLLLQNVPFDIRHAAGIVLQASAFITVAVSDTAYLALTGVAMASFGSGLGEVSYLSLSAYFPASVITAYSSGTGGAGVFGALAYASLTDAAMASLTPKEALLAMLVVPLIFAYTFWWLLRLPPSVHRVRVVEPSSWLIIRAGGSSSSAPLLHDSDEEAVEDGERGAGTDAPTTPFDFLSLDGAEKWRAVKPLFSYMIPLALVYFAEYFINQGLLELLVFDCAHAFRLSAAAQYRWFQVLYQIGVFISRTVGGLLPWMPAVTVLAGLQLINSGFLSAAAVKTSLLPHFAAGAAIVLYEGLLGGSAYVHTFRTMHKEISPSRREFALGVVSIADTFGILFAGLAAIPTHNAICALPL</sequence>
<dbReference type="GO" id="GO:0007040">
    <property type="term" value="P:lysosome organization"/>
    <property type="evidence" value="ECO:0007669"/>
    <property type="project" value="TreeGrafter"/>
</dbReference>
<dbReference type="AlphaFoldDB" id="A0AAV5TVI8"/>
<comment type="caution">
    <text evidence="9">The sequence shown here is derived from an EMBL/GenBank/DDBJ whole genome shotgun (WGS) entry which is preliminary data.</text>
</comment>
<proteinExistence type="inferred from homology"/>
<dbReference type="PANTHER" id="PTHR10981">
    <property type="entry name" value="BATTENIN"/>
    <property type="match status" value="1"/>
</dbReference>
<dbReference type="InterPro" id="IPR018460">
    <property type="entry name" value="Battenin_disease_Cln3_subgr"/>
</dbReference>
<feature type="transmembrane region" description="Helical" evidence="7">
    <location>
        <begin position="417"/>
        <end position="438"/>
    </location>
</feature>
<dbReference type="GO" id="GO:0051453">
    <property type="term" value="P:regulation of intracellular pH"/>
    <property type="evidence" value="ECO:0007669"/>
    <property type="project" value="TreeGrafter"/>
</dbReference>
<keyword evidence="3" id="KW-0813">Transport</keyword>
<feature type="transmembrane region" description="Helical" evidence="7">
    <location>
        <begin position="377"/>
        <end position="396"/>
    </location>
</feature>
<dbReference type="Proteomes" id="UP001432027">
    <property type="component" value="Unassembled WGS sequence"/>
</dbReference>
<keyword evidence="5 7" id="KW-1133">Transmembrane helix</keyword>
<reference evidence="9" key="1">
    <citation type="submission" date="2023-10" db="EMBL/GenBank/DDBJ databases">
        <title>Genome assembly of Pristionchus species.</title>
        <authorList>
            <person name="Yoshida K."/>
            <person name="Sommer R.J."/>
        </authorList>
    </citation>
    <scope>NUCLEOTIDE SEQUENCE</scope>
    <source>
        <strain evidence="9">RS0144</strain>
    </source>
</reference>
<feature type="transmembrane region" description="Helical" evidence="7">
    <location>
        <begin position="151"/>
        <end position="181"/>
    </location>
</feature>
<accession>A0AAV5TVI8</accession>
<keyword evidence="4 7" id="KW-0812">Transmembrane</keyword>
<evidence type="ECO:0000256" key="7">
    <source>
        <dbReference type="RuleBase" id="RU361113"/>
    </source>
</evidence>
<dbReference type="SUPFAM" id="SSF103473">
    <property type="entry name" value="MFS general substrate transporter"/>
    <property type="match status" value="1"/>
</dbReference>
<evidence type="ECO:0000313" key="10">
    <source>
        <dbReference type="Proteomes" id="UP001432027"/>
    </source>
</evidence>
<name>A0AAV5TVI8_9BILA</name>
<keyword evidence="10" id="KW-1185">Reference proteome</keyword>
<evidence type="ECO:0000256" key="6">
    <source>
        <dbReference type="ARBA" id="ARBA00023136"/>
    </source>
</evidence>
<feature type="region of interest" description="Disordered" evidence="8">
    <location>
        <begin position="241"/>
        <end position="266"/>
    </location>
</feature>
<gene>
    <name evidence="9" type="ORF">PENTCL1PPCAC_20723</name>
</gene>
<evidence type="ECO:0000313" key="9">
    <source>
        <dbReference type="EMBL" id="GMS98548.1"/>
    </source>
</evidence>
<evidence type="ECO:0000256" key="4">
    <source>
        <dbReference type="ARBA" id="ARBA00022692"/>
    </source>
</evidence>